<accession>A0ABY2AH89</accession>
<feature type="transmembrane region" description="Helical" evidence="1">
    <location>
        <begin position="66"/>
        <end position="90"/>
    </location>
</feature>
<organism evidence="2 3">
    <name type="scientific">Corallincola luteus</name>
    <dbReference type="NCBI Taxonomy" id="1775177"/>
    <lineage>
        <taxon>Bacteria</taxon>
        <taxon>Pseudomonadati</taxon>
        <taxon>Pseudomonadota</taxon>
        <taxon>Gammaproteobacteria</taxon>
        <taxon>Alteromonadales</taxon>
        <taxon>Psychromonadaceae</taxon>
        <taxon>Corallincola</taxon>
    </lineage>
</organism>
<feature type="transmembrane region" description="Helical" evidence="1">
    <location>
        <begin position="12"/>
        <end position="32"/>
    </location>
</feature>
<dbReference type="EMBL" id="SJXE01000011">
    <property type="protein sequence ID" value="TCI01730.1"/>
    <property type="molecule type" value="Genomic_DNA"/>
</dbReference>
<keyword evidence="1" id="KW-0812">Transmembrane</keyword>
<feature type="transmembrane region" description="Helical" evidence="1">
    <location>
        <begin position="96"/>
        <end position="117"/>
    </location>
</feature>
<evidence type="ECO:0000313" key="3">
    <source>
        <dbReference type="Proteomes" id="UP000292554"/>
    </source>
</evidence>
<sequence length="220" mass="24881">MHINKTVVLANVGLNILAAAFIAGVVFYPFVWSKLSDGFLFLVLLWGGLTISGGVFFYFKIQLGIAYILWANVIILFSMTASFYIFYILSSNEGRYYFLTIYGLLVALCFMVFNFYFRMKEGGVEKALMAGRVELGTYKFFPGNHVPLGDGDLRVSSRWPMIIASFGGCFGLLIHNFNLILNTIIICMFLSGACFSWFFSRILFPDFVTCLYCGIKKKNK</sequence>
<gene>
    <name evidence="2" type="ORF">EZV61_17320</name>
</gene>
<keyword evidence="3" id="KW-1185">Reference proteome</keyword>
<proteinExistence type="predicted"/>
<dbReference type="RefSeq" id="WP_131417226.1">
    <property type="nucleotide sequence ID" value="NZ_SJXE01000011.1"/>
</dbReference>
<feature type="transmembrane region" description="Helical" evidence="1">
    <location>
        <begin position="162"/>
        <end position="191"/>
    </location>
</feature>
<reference evidence="2 3" key="1">
    <citation type="submission" date="2019-02" db="EMBL/GenBank/DDBJ databases">
        <title>Corallincola luteus sp. nov., a marine bacterium isolated from surface sediment of Bohai Sea in China.</title>
        <authorList>
            <person name="Ren Q."/>
        </authorList>
    </citation>
    <scope>NUCLEOTIDE SEQUENCE [LARGE SCALE GENOMIC DNA]</scope>
    <source>
        <strain evidence="2 3">DASS28</strain>
    </source>
</reference>
<comment type="caution">
    <text evidence="2">The sequence shown here is derived from an EMBL/GenBank/DDBJ whole genome shotgun (WGS) entry which is preliminary data.</text>
</comment>
<evidence type="ECO:0000313" key="2">
    <source>
        <dbReference type="EMBL" id="TCI01730.1"/>
    </source>
</evidence>
<feature type="transmembrane region" description="Helical" evidence="1">
    <location>
        <begin position="38"/>
        <end position="59"/>
    </location>
</feature>
<name>A0ABY2AH89_9GAMM</name>
<keyword evidence="1" id="KW-0472">Membrane</keyword>
<protein>
    <submittedName>
        <fullName evidence="2">Uncharacterized protein</fullName>
    </submittedName>
</protein>
<keyword evidence="1" id="KW-1133">Transmembrane helix</keyword>
<evidence type="ECO:0000256" key="1">
    <source>
        <dbReference type="SAM" id="Phobius"/>
    </source>
</evidence>
<dbReference type="Proteomes" id="UP000292554">
    <property type="component" value="Unassembled WGS sequence"/>
</dbReference>